<evidence type="ECO:0000313" key="2">
    <source>
        <dbReference type="EMBL" id="OZI52037.1"/>
    </source>
</evidence>
<comment type="caution">
    <text evidence="2">The sequence shown here is derived from an EMBL/GenBank/DDBJ whole genome shotgun (WGS) entry which is preliminary data.</text>
</comment>
<sequence>MQQVLCPQCGAPVSFLSAASVMAVCGACRSTLLKDADSVRRIGEVGELLEDYSPLCLGAAGSFERRRFTIVGRIQLRYEAGFWNEWYLWFDDGNDGWLSDASGQYAITHQRRAQMRQPVPAFDAIAPGSEFKLDGQRFVAADIRTCHATSAEGELPFAFAGGWQAKVADFRSIDAFLTLDYSDGPAVIYVGKAYDLKLMDRATLKTRDQVLERASRVRGAVTALACPNCGGPISIVTAMATQVVCPSCGSTVDCAGDTAYVIAQKKRVDRIETTLKLGQTATIDGADYTLIGLLKCTDPDPEDGSSWVEYLLYSVEAGFLWLVESDEGWDRVRVCDTWPAHAGKHMRYNNVIYGKRWDYISRVDVALGAFNWRVRVGDQTKITDYQSSKGAGLSSELADNELGWSASQGVSGADLAKWFKQPELAKLSSARSKSKWSYSSLALLASIFLVLSNDNGTGSAIAGLFFLWAPALIAEKLSGAGD</sequence>
<dbReference type="RefSeq" id="WP_094799994.1">
    <property type="nucleotide sequence ID" value="NZ_NEVP01000006.1"/>
</dbReference>
<gene>
    <name evidence="2" type="ORF">CAL25_11070</name>
</gene>
<accession>A0A261TS02</accession>
<evidence type="ECO:0000259" key="1">
    <source>
        <dbReference type="Pfam" id="PF13785"/>
    </source>
</evidence>
<reference evidence="2 3" key="1">
    <citation type="submission" date="2017-05" db="EMBL/GenBank/DDBJ databases">
        <title>Complete and WGS of Bordetella genogroups.</title>
        <authorList>
            <person name="Spilker T."/>
            <person name="LiPuma J."/>
        </authorList>
    </citation>
    <scope>NUCLEOTIDE SEQUENCE [LARGE SCALE GENOMIC DNA]</scope>
    <source>
        <strain evidence="2 3">AU10456</strain>
    </source>
</reference>
<dbReference type="InterPro" id="IPR025235">
    <property type="entry name" value="DUF4178"/>
</dbReference>
<dbReference type="Pfam" id="PF13785">
    <property type="entry name" value="DUF4178"/>
    <property type="match status" value="2"/>
</dbReference>
<dbReference type="AlphaFoldDB" id="A0A261TS02"/>
<evidence type="ECO:0000313" key="3">
    <source>
        <dbReference type="Proteomes" id="UP000216913"/>
    </source>
</evidence>
<protein>
    <recommendedName>
        <fullName evidence="1">DUF4178 domain-containing protein</fullName>
    </recommendedName>
</protein>
<organism evidence="2 3">
    <name type="scientific">Bordetella genomosp. 5</name>
    <dbReference type="NCBI Taxonomy" id="1395608"/>
    <lineage>
        <taxon>Bacteria</taxon>
        <taxon>Pseudomonadati</taxon>
        <taxon>Pseudomonadota</taxon>
        <taxon>Betaproteobacteria</taxon>
        <taxon>Burkholderiales</taxon>
        <taxon>Alcaligenaceae</taxon>
        <taxon>Bordetella</taxon>
    </lineage>
</organism>
<proteinExistence type="predicted"/>
<name>A0A261TS02_9BORD</name>
<dbReference type="OrthoDB" id="228033at2"/>
<feature type="domain" description="DUF4178" evidence="1">
    <location>
        <begin position="276"/>
        <end position="409"/>
    </location>
</feature>
<feature type="domain" description="DUF4178" evidence="1">
    <location>
        <begin position="57"/>
        <end position="192"/>
    </location>
</feature>
<dbReference type="EMBL" id="NEVP01000006">
    <property type="protein sequence ID" value="OZI52037.1"/>
    <property type="molecule type" value="Genomic_DNA"/>
</dbReference>
<dbReference type="Proteomes" id="UP000216913">
    <property type="component" value="Unassembled WGS sequence"/>
</dbReference>
<keyword evidence="3" id="KW-1185">Reference proteome</keyword>